<keyword evidence="2" id="KW-1185">Reference proteome</keyword>
<dbReference type="EMBL" id="CP000031">
    <property type="protein sequence ID" value="AAV94518.1"/>
    <property type="molecule type" value="Genomic_DNA"/>
</dbReference>
<reference evidence="1 2" key="2">
    <citation type="journal article" date="2014" name="Stand. Genomic Sci.">
        <title>An updated genome annotation for the model marine bacterium Ruegeria pomeroyi DSS-3.</title>
        <authorList>
            <person name="Rivers A.R."/>
            <person name="Smith C.B."/>
            <person name="Moran M.A."/>
        </authorList>
    </citation>
    <scope>GENOME REANNOTATION</scope>
    <source>
        <strain evidence="2">ATCC 700808 / DSM 15171 / DSS-3</strain>
    </source>
</reference>
<proteinExistence type="predicted"/>
<dbReference type="InterPro" id="IPR026325">
    <property type="entry name" value="DUF932"/>
</dbReference>
<dbReference type="HOGENOM" id="CLU_1132712_0_0_5"/>
<dbReference type="AlphaFoldDB" id="Q5LU35"/>
<evidence type="ECO:0000313" key="2">
    <source>
        <dbReference type="Proteomes" id="UP000001023"/>
    </source>
</evidence>
<sequence length="275" mass="31023">MRLGPWRHRRRMGSGHRSFPKHQWRQAMTLMLHAGASPLDYDGLRQLETPEATSTHVPIPHHRLVDVVRLTLGFYGHTVEEEHHGVTPDGMRYFGVLSLRSTYGDYTDTVGLRNSHDKTFPIGISFGSRVFVCDNLAFIADHVVRRKHTAQAKRDLPGLVGDLIEPLADQREAQHRVISRYRAANLSQSLVDHAVLELYRAEVITVTRIAAVMERWENPPHDWGVKTAWRLFNCVTHALEGRIAEQPALTSRLHDVIDATCLNGNATVSAELAAQ</sequence>
<dbReference type="eggNOG" id="ENOG5032W1M">
    <property type="taxonomic scope" value="Bacteria"/>
</dbReference>
<reference evidence="1 2" key="1">
    <citation type="journal article" date="2004" name="Nature">
        <title>Genome sequence of Silicibacter pomeroyi reveals adaptations to the marine environment.</title>
        <authorList>
            <person name="Moran M.A."/>
            <person name="Buchan A."/>
            <person name="Gonzalez J.M."/>
            <person name="Heidelberg J.F."/>
            <person name="Whitman W.B."/>
            <person name="Kiene R.P."/>
            <person name="Henriksen J.R."/>
            <person name="King G.M."/>
            <person name="Belas R."/>
            <person name="Fuqua C."/>
            <person name="Brinkac L."/>
            <person name="Lewis M."/>
            <person name="Johri S."/>
            <person name="Weaver B."/>
            <person name="Pai G."/>
            <person name="Eisen J.A."/>
            <person name="Rahe E."/>
            <person name="Sheldon W.M."/>
            <person name="Ye W."/>
            <person name="Miller T.R."/>
            <person name="Carlton J."/>
            <person name="Rasko D.A."/>
            <person name="Paulsen I.T."/>
            <person name="Ren Q."/>
            <person name="Daugherty S.C."/>
            <person name="Deboy R.T."/>
            <person name="Dodson R.J."/>
            <person name="Durkin A.S."/>
            <person name="Madupu R."/>
            <person name="Nelson W.C."/>
            <person name="Sullivan S.A."/>
            <person name="Rosovitz M.J."/>
            <person name="Haft D.H."/>
            <person name="Selengut J."/>
            <person name="Ward N."/>
        </authorList>
    </citation>
    <scope>NUCLEOTIDE SEQUENCE [LARGE SCALE GENOMIC DNA]</scope>
    <source>
        <strain evidence="2">ATCC 700808 / DSM 15171 / DSS-3</strain>
    </source>
</reference>
<name>Q5LU35_RUEPO</name>
<organism evidence="1 2">
    <name type="scientific">Ruegeria pomeroyi (strain ATCC 700808 / DSM 15171 / DSS-3)</name>
    <name type="common">Silicibacter pomeroyi</name>
    <dbReference type="NCBI Taxonomy" id="246200"/>
    <lineage>
        <taxon>Bacteria</taxon>
        <taxon>Pseudomonadati</taxon>
        <taxon>Pseudomonadota</taxon>
        <taxon>Alphaproteobacteria</taxon>
        <taxon>Rhodobacterales</taxon>
        <taxon>Roseobacteraceae</taxon>
        <taxon>Ruegeria</taxon>
    </lineage>
</organism>
<dbReference type="Proteomes" id="UP000001023">
    <property type="component" value="Chromosome"/>
</dbReference>
<protein>
    <recommendedName>
        <fullName evidence="3">DUF932 domain-containing protein</fullName>
    </recommendedName>
</protein>
<gene>
    <name evidence="1" type="ordered locus">SPO1223</name>
</gene>
<dbReference type="KEGG" id="sil:SPO1223"/>
<dbReference type="STRING" id="246200.SPO1223"/>
<evidence type="ECO:0008006" key="3">
    <source>
        <dbReference type="Google" id="ProtNLM"/>
    </source>
</evidence>
<dbReference type="PaxDb" id="246200-SPO1223"/>
<accession>Q5LU35</accession>
<evidence type="ECO:0000313" key="1">
    <source>
        <dbReference type="EMBL" id="AAV94518.1"/>
    </source>
</evidence>
<dbReference type="Pfam" id="PF06067">
    <property type="entry name" value="DUF932"/>
    <property type="match status" value="1"/>
</dbReference>